<reference evidence="9 10" key="1">
    <citation type="submission" date="2019-12" db="EMBL/GenBank/DDBJ databases">
        <authorList>
            <person name="Zhao J."/>
        </authorList>
    </citation>
    <scope>NUCLEOTIDE SEQUENCE [LARGE SCALE GENOMIC DNA]</scope>
    <source>
        <strain evidence="9 10">S-15</strain>
    </source>
</reference>
<evidence type="ECO:0000256" key="1">
    <source>
        <dbReference type="ARBA" id="ARBA00005862"/>
    </source>
</evidence>
<accession>A0A6N9NEC7</accession>
<dbReference type="PROSITE" id="PS51645">
    <property type="entry name" value="PHR_CRY_ALPHA_BETA"/>
    <property type="match status" value="1"/>
</dbReference>
<gene>
    <name evidence="9" type="ORF">GQN54_02580</name>
</gene>
<evidence type="ECO:0000259" key="8">
    <source>
        <dbReference type="PROSITE" id="PS51645"/>
    </source>
</evidence>
<dbReference type="Gene3D" id="1.10.579.10">
    <property type="entry name" value="DNA Cyclobutane Dipyrimidine Photolyase, subunit A, domain 3"/>
    <property type="match status" value="1"/>
</dbReference>
<dbReference type="GO" id="GO:0003684">
    <property type="term" value="F:damaged DNA binding"/>
    <property type="evidence" value="ECO:0007669"/>
    <property type="project" value="TreeGrafter"/>
</dbReference>
<evidence type="ECO:0000313" key="9">
    <source>
        <dbReference type="EMBL" id="NBG64986.1"/>
    </source>
</evidence>
<feature type="binding site" evidence="6">
    <location>
        <begin position="283"/>
        <end position="290"/>
    </location>
    <ligand>
        <name>FAD</name>
        <dbReference type="ChEBI" id="CHEBI:57692"/>
    </ligand>
</feature>
<dbReference type="PRINTS" id="PR00147">
    <property type="entry name" value="DNAPHOTLYASE"/>
</dbReference>
<dbReference type="GO" id="GO:0071949">
    <property type="term" value="F:FAD binding"/>
    <property type="evidence" value="ECO:0007669"/>
    <property type="project" value="TreeGrafter"/>
</dbReference>
<keyword evidence="5 7" id="KW-0157">Chromophore</keyword>
<dbReference type="Proteomes" id="UP000470771">
    <property type="component" value="Unassembled WGS sequence"/>
</dbReference>
<dbReference type="InterPro" id="IPR036134">
    <property type="entry name" value="Crypto/Photolyase_FAD-like_sf"/>
</dbReference>
<dbReference type="EMBL" id="WWNE01000003">
    <property type="protein sequence ID" value="NBG64986.1"/>
    <property type="molecule type" value="Genomic_DNA"/>
</dbReference>
<dbReference type="InterPro" id="IPR002081">
    <property type="entry name" value="Cryptochrome/DNA_photolyase_1"/>
</dbReference>
<dbReference type="GO" id="GO:0000719">
    <property type="term" value="P:photoreactive repair"/>
    <property type="evidence" value="ECO:0007669"/>
    <property type="project" value="TreeGrafter"/>
</dbReference>
<dbReference type="Gene3D" id="1.25.40.80">
    <property type="match status" value="1"/>
</dbReference>
<comment type="cofactor">
    <cofactor evidence="7">
        <name>(6R)-5,10-methylene-5,6,7,8-tetrahydrofolate</name>
        <dbReference type="ChEBI" id="CHEBI:15636"/>
    </cofactor>
    <text evidence="7">Binds 1 5,10-methenyltetrahydrofolate (MTHF) per subunit.</text>
</comment>
<evidence type="ECO:0000256" key="5">
    <source>
        <dbReference type="ARBA" id="ARBA00022991"/>
    </source>
</evidence>
<keyword evidence="10" id="KW-1185">Reference proteome</keyword>
<comment type="similarity">
    <text evidence="1 7">Belongs to the DNA photolyase class-1 family.</text>
</comment>
<comment type="caution">
    <text evidence="9">The sequence shown here is derived from an EMBL/GenBank/DDBJ whole genome shotgun (WGS) entry which is preliminary data.</text>
</comment>
<dbReference type="SUPFAM" id="SSF48173">
    <property type="entry name" value="Cryptochrome/photolyase FAD-binding domain"/>
    <property type="match status" value="1"/>
</dbReference>
<evidence type="ECO:0000313" key="10">
    <source>
        <dbReference type="Proteomes" id="UP000470771"/>
    </source>
</evidence>
<comment type="cofactor">
    <cofactor evidence="6 7">
        <name>FAD</name>
        <dbReference type="ChEBI" id="CHEBI:57692"/>
    </cofactor>
    <text evidence="6 7">Binds 1 FAD per subunit.</text>
</comment>
<keyword evidence="4 6" id="KW-0274">FAD</keyword>
<dbReference type="PANTHER" id="PTHR11455">
    <property type="entry name" value="CRYPTOCHROME"/>
    <property type="match status" value="1"/>
</dbReference>
<dbReference type="AlphaFoldDB" id="A0A6N9NEC7"/>
<dbReference type="NCBIfam" id="TIGR02765">
    <property type="entry name" value="crypto_DASH"/>
    <property type="match status" value="1"/>
</dbReference>
<dbReference type="PANTHER" id="PTHR11455:SF22">
    <property type="entry name" value="CRYPTOCHROME DASH"/>
    <property type="match status" value="1"/>
</dbReference>
<protein>
    <recommendedName>
        <fullName evidence="2 7">Cryptochrome DASH</fullName>
    </recommendedName>
</protein>
<comment type="function">
    <text evidence="7">May have a photoreceptor function.</text>
</comment>
<name>A0A6N9NEC7_9FLAO</name>
<dbReference type="InterPro" id="IPR005101">
    <property type="entry name" value="Cryptochr/Photolyase_FAD-bd"/>
</dbReference>
<dbReference type="InterPro" id="IPR036155">
    <property type="entry name" value="Crypto/Photolyase_N_sf"/>
</dbReference>
<dbReference type="InterPro" id="IPR006050">
    <property type="entry name" value="DNA_photolyase_N"/>
</dbReference>
<evidence type="ECO:0000256" key="4">
    <source>
        <dbReference type="ARBA" id="ARBA00022827"/>
    </source>
</evidence>
<dbReference type="Gene3D" id="3.40.50.620">
    <property type="entry name" value="HUPs"/>
    <property type="match status" value="1"/>
</dbReference>
<evidence type="ECO:0000256" key="7">
    <source>
        <dbReference type="RuleBase" id="RU367151"/>
    </source>
</evidence>
<dbReference type="InterPro" id="IPR014729">
    <property type="entry name" value="Rossmann-like_a/b/a_fold"/>
</dbReference>
<dbReference type="SUPFAM" id="SSF52425">
    <property type="entry name" value="Cryptochrome/photolyase, N-terminal domain"/>
    <property type="match status" value="1"/>
</dbReference>
<dbReference type="Pfam" id="PF03441">
    <property type="entry name" value="FAD_binding_7"/>
    <property type="match status" value="1"/>
</dbReference>
<feature type="binding site" evidence="6">
    <location>
        <begin position="243"/>
        <end position="247"/>
    </location>
    <ligand>
        <name>FAD</name>
        <dbReference type="ChEBI" id="CHEBI:57692"/>
    </ligand>
</feature>
<keyword evidence="3 6" id="KW-0285">Flavoprotein</keyword>
<dbReference type="GO" id="GO:0003904">
    <property type="term" value="F:deoxyribodipyrimidine photo-lyase activity"/>
    <property type="evidence" value="ECO:0007669"/>
    <property type="project" value="TreeGrafter"/>
</dbReference>
<feature type="binding site" evidence="6">
    <location>
        <position position="230"/>
    </location>
    <ligand>
        <name>FAD</name>
        <dbReference type="ChEBI" id="CHEBI:57692"/>
    </ligand>
</feature>
<proteinExistence type="inferred from homology"/>
<feature type="binding site" evidence="6">
    <location>
        <begin position="380"/>
        <end position="382"/>
    </location>
    <ligand>
        <name>FAD</name>
        <dbReference type="ChEBI" id="CHEBI:57692"/>
    </ligand>
</feature>
<evidence type="ECO:0000256" key="2">
    <source>
        <dbReference type="ARBA" id="ARBA00017881"/>
    </source>
</evidence>
<dbReference type="InterPro" id="IPR014133">
    <property type="entry name" value="Cry_DASH"/>
</dbReference>
<organism evidence="9 10">
    <name type="scientific">Acidiluteibacter ferrifornacis</name>
    <dbReference type="NCBI Taxonomy" id="2692424"/>
    <lineage>
        <taxon>Bacteria</taxon>
        <taxon>Pseudomonadati</taxon>
        <taxon>Bacteroidota</taxon>
        <taxon>Flavobacteriia</taxon>
        <taxon>Flavobacteriales</taxon>
        <taxon>Cryomorphaceae</taxon>
        <taxon>Acidiluteibacter</taxon>
    </lineage>
</organism>
<sequence>MSVAIVWFRNNLRLHDNESLTKALKNHSIVIPFYCFDEILFSTTKFGYPKIGVHRAQLLIESVQNLRENLRKVGSDLVIRVGNTASYLKHLSLETNATTIYTQKEITFEEVELERRVERVFNGSIEYAYDAFLFHPDDIPFALEDTPFIFTSFRKLLERNTSIRPCIALPSKLNNLSNRIQKGTIPSLNDFKFSNPIKDNRSVLAFKGGEDEANNRLNHYFYESQELLLYKEKRNGLIGADYSSKLSVWLWNGCISPRHIYWEVKRFEHEYYSNDSTYWLIFELIWRDFFKYTALKNGNKIFHSYGINGHQNLVNPNPEFVNAWIRGKTGIPFIDANMRELAATGFMSNRGRQNVASFFVKELQQDWRVGAEYFESMLLDYDVCSNYGNWMYIAGVGNDSRDRFFNVILQAKNYDSQGEFVRLWIPELNNVEKKEVHHPWASPKTLFNHLDVVDYPKLIILPPDYWKKHY</sequence>
<dbReference type="RefSeq" id="WP_160631652.1">
    <property type="nucleotide sequence ID" value="NZ_WWNE01000003.1"/>
</dbReference>
<evidence type="ECO:0000256" key="6">
    <source>
        <dbReference type="PIRSR" id="PIRSR602081-1"/>
    </source>
</evidence>
<dbReference type="Pfam" id="PF00875">
    <property type="entry name" value="DNA_photolyase"/>
    <property type="match status" value="1"/>
</dbReference>
<feature type="domain" description="Photolyase/cryptochrome alpha/beta" evidence="8">
    <location>
        <begin position="2"/>
        <end position="137"/>
    </location>
</feature>
<evidence type="ECO:0000256" key="3">
    <source>
        <dbReference type="ARBA" id="ARBA00022630"/>
    </source>
</evidence>